<dbReference type="EMBL" id="VAUV01000010">
    <property type="protein sequence ID" value="TLD69974.1"/>
    <property type="molecule type" value="Genomic_DNA"/>
</dbReference>
<keyword evidence="5 10" id="KW-1133">Transmembrane helix</keyword>
<dbReference type="GO" id="GO:0022857">
    <property type="term" value="F:transmembrane transporter activity"/>
    <property type="evidence" value="ECO:0007669"/>
    <property type="project" value="InterPro"/>
</dbReference>
<gene>
    <name evidence="11" type="ORF">FEM03_14680</name>
</gene>
<feature type="transmembrane region" description="Helical" evidence="10">
    <location>
        <begin position="31"/>
        <end position="51"/>
    </location>
</feature>
<comment type="subcellular location">
    <subcellularLocation>
        <location evidence="1 9">Cell membrane</location>
        <topology evidence="1 9">Multi-pass membrane protein</topology>
    </subcellularLocation>
</comment>
<keyword evidence="6 10" id="KW-0472">Membrane</keyword>
<evidence type="ECO:0000256" key="3">
    <source>
        <dbReference type="ARBA" id="ARBA00022475"/>
    </source>
</evidence>
<dbReference type="PANTHER" id="PTHR30561">
    <property type="entry name" value="SMR FAMILY PROTON-DEPENDENT DRUG EFFLUX TRANSPORTER SUGE"/>
    <property type="match status" value="1"/>
</dbReference>
<evidence type="ECO:0000313" key="11">
    <source>
        <dbReference type="EMBL" id="TLD69974.1"/>
    </source>
</evidence>
<proteinExistence type="inferred from homology"/>
<evidence type="ECO:0000256" key="4">
    <source>
        <dbReference type="ARBA" id="ARBA00022692"/>
    </source>
</evidence>
<evidence type="ECO:0000256" key="8">
    <source>
        <dbReference type="ARBA" id="ARBA00039168"/>
    </source>
</evidence>
<organism evidence="11 12">
    <name type="scientific">Phragmitibacter flavus</name>
    <dbReference type="NCBI Taxonomy" id="2576071"/>
    <lineage>
        <taxon>Bacteria</taxon>
        <taxon>Pseudomonadati</taxon>
        <taxon>Verrucomicrobiota</taxon>
        <taxon>Verrucomicrobiia</taxon>
        <taxon>Verrucomicrobiales</taxon>
        <taxon>Verrucomicrobiaceae</taxon>
        <taxon>Phragmitibacter</taxon>
    </lineage>
</organism>
<comment type="caution">
    <text evidence="11">The sequence shown here is derived from an EMBL/GenBank/DDBJ whole genome shotgun (WGS) entry which is preliminary data.</text>
</comment>
<keyword evidence="12" id="KW-1185">Reference proteome</keyword>
<name>A0A5R8KCD0_9BACT</name>
<sequence>MGMISWIYLLSAAVFEAMYGIGLYYSKGFTVLWASVFAVISGIATTILLGLAMKGLPVGVSFVVWSGLAAVGTAIYGMTVLGESHGAIRISMMLLILAGVVGLKFSSAS</sequence>
<feature type="transmembrane region" description="Helical" evidence="10">
    <location>
        <begin position="58"/>
        <end position="81"/>
    </location>
</feature>
<evidence type="ECO:0000256" key="5">
    <source>
        <dbReference type="ARBA" id="ARBA00022989"/>
    </source>
</evidence>
<dbReference type="InterPro" id="IPR000390">
    <property type="entry name" value="Small_drug/metabolite_transptr"/>
</dbReference>
<dbReference type="SUPFAM" id="SSF103481">
    <property type="entry name" value="Multidrug resistance efflux transporter EmrE"/>
    <property type="match status" value="1"/>
</dbReference>
<dbReference type="Proteomes" id="UP000306196">
    <property type="component" value="Unassembled WGS sequence"/>
</dbReference>
<reference evidence="11 12" key="1">
    <citation type="submission" date="2019-05" db="EMBL/GenBank/DDBJ databases">
        <title>Verrucobacter flavum gen. nov., sp. nov. a new member of the family Verrucomicrobiaceae.</title>
        <authorList>
            <person name="Szuroczki S."/>
            <person name="Abbaszade G."/>
            <person name="Szabo A."/>
            <person name="Felfoldi T."/>
            <person name="Schumann P."/>
            <person name="Boka K."/>
            <person name="Keki Z."/>
            <person name="Toumi M."/>
            <person name="Toth E."/>
        </authorList>
    </citation>
    <scope>NUCLEOTIDE SEQUENCE [LARGE SCALE GENOMIC DNA]</scope>
    <source>
        <strain evidence="11 12">MG-N-17</strain>
    </source>
</reference>
<dbReference type="GO" id="GO:0005886">
    <property type="term" value="C:plasma membrane"/>
    <property type="evidence" value="ECO:0007669"/>
    <property type="project" value="UniProtKB-SubCell"/>
</dbReference>
<dbReference type="PANTHER" id="PTHR30561:SF0">
    <property type="entry name" value="GUANIDINIUM EXPORTER"/>
    <property type="match status" value="1"/>
</dbReference>
<evidence type="ECO:0000256" key="9">
    <source>
        <dbReference type="RuleBase" id="RU003942"/>
    </source>
</evidence>
<keyword evidence="4 9" id="KW-0812">Transmembrane</keyword>
<dbReference type="Pfam" id="PF00893">
    <property type="entry name" value="Multi_Drug_Res"/>
    <property type="match status" value="1"/>
</dbReference>
<evidence type="ECO:0000256" key="2">
    <source>
        <dbReference type="ARBA" id="ARBA00022448"/>
    </source>
</evidence>
<feature type="transmembrane region" description="Helical" evidence="10">
    <location>
        <begin position="87"/>
        <end position="105"/>
    </location>
</feature>
<accession>A0A5R8KCD0</accession>
<comment type="similarity">
    <text evidence="7">Belongs to the drug/metabolite transporter (DMT) superfamily. Small multidrug resistance (SMR) (TC 2.A.7.1) family. Gdx/SugE subfamily.</text>
</comment>
<feature type="transmembrane region" description="Helical" evidence="10">
    <location>
        <begin position="7"/>
        <end position="25"/>
    </location>
</feature>
<protein>
    <recommendedName>
        <fullName evidence="8">Guanidinium exporter</fullName>
    </recommendedName>
</protein>
<evidence type="ECO:0000256" key="6">
    <source>
        <dbReference type="ARBA" id="ARBA00023136"/>
    </source>
</evidence>
<evidence type="ECO:0000256" key="1">
    <source>
        <dbReference type="ARBA" id="ARBA00004651"/>
    </source>
</evidence>
<evidence type="ECO:0000256" key="7">
    <source>
        <dbReference type="ARBA" id="ARBA00038151"/>
    </source>
</evidence>
<dbReference type="InterPro" id="IPR045324">
    <property type="entry name" value="Small_multidrug_res"/>
</dbReference>
<evidence type="ECO:0000313" key="12">
    <source>
        <dbReference type="Proteomes" id="UP000306196"/>
    </source>
</evidence>
<dbReference type="Gene3D" id="1.10.3730.20">
    <property type="match status" value="1"/>
</dbReference>
<keyword evidence="2" id="KW-0813">Transport</keyword>
<keyword evidence="3" id="KW-1003">Cell membrane</keyword>
<dbReference type="InterPro" id="IPR037185">
    <property type="entry name" value="EmrE-like"/>
</dbReference>
<dbReference type="OrthoDB" id="21828at2"/>
<evidence type="ECO:0000256" key="10">
    <source>
        <dbReference type="SAM" id="Phobius"/>
    </source>
</evidence>
<dbReference type="AlphaFoldDB" id="A0A5R8KCD0"/>